<feature type="region of interest" description="Disordered" evidence="1">
    <location>
        <begin position="1"/>
        <end position="37"/>
    </location>
</feature>
<accession>A0AAQ3N9K6</accession>
<dbReference type="EMBL" id="CP144695">
    <property type="protein sequence ID" value="WVZ04806.1"/>
    <property type="molecule type" value="Genomic_DNA"/>
</dbReference>
<organism evidence="3 4">
    <name type="scientific">Vigna mungo</name>
    <name type="common">Black gram</name>
    <name type="synonym">Phaseolus mungo</name>
    <dbReference type="NCBI Taxonomy" id="3915"/>
    <lineage>
        <taxon>Eukaryota</taxon>
        <taxon>Viridiplantae</taxon>
        <taxon>Streptophyta</taxon>
        <taxon>Embryophyta</taxon>
        <taxon>Tracheophyta</taxon>
        <taxon>Spermatophyta</taxon>
        <taxon>Magnoliopsida</taxon>
        <taxon>eudicotyledons</taxon>
        <taxon>Gunneridae</taxon>
        <taxon>Pentapetalae</taxon>
        <taxon>rosids</taxon>
        <taxon>fabids</taxon>
        <taxon>Fabales</taxon>
        <taxon>Fabaceae</taxon>
        <taxon>Papilionoideae</taxon>
        <taxon>50 kb inversion clade</taxon>
        <taxon>NPAAA clade</taxon>
        <taxon>indigoferoid/millettioid clade</taxon>
        <taxon>Phaseoleae</taxon>
        <taxon>Vigna</taxon>
    </lineage>
</organism>
<keyword evidence="2" id="KW-0472">Membrane</keyword>
<keyword evidence="2" id="KW-0812">Transmembrane</keyword>
<evidence type="ECO:0000256" key="1">
    <source>
        <dbReference type="SAM" id="MobiDB-lite"/>
    </source>
</evidence>
<feature type="transmembrane region" description="Helical" evidence="2">
    <location>
        <begin position="72"/>
        <end position="90"/>
    </location>
</feature>
<keyword evidence="2" id="KW-1133">Transmembrane helix</keyword>
<evidence type="ECO:0000313" key="3">
    <source>
        <dbReference type="EMBL" id="WVZ04806.1"/>
    </source>
</evidence>
<feature type="transmembrane region" description="Helical" evidence="2">
    <location>
        <begin position="102"/>
        <end position="123"/>
    </location>
</feature>
<protein>
    <submittedName>
        <fullName evidence="3">Uncharacterized protein</fullName>
    </submittedName>
</protein>
<dbReference type="Proteomes" id="UP001374535">
    <property type="component" value="Chromosome 6"/>
</dbReference>
<proteinExistence type="predicted"/>
<evidence type="ECO:0000313" key="4">
    <source>
        <dbReference type="Proteomes" id="UP001374535"/>
    </source>
</evidence>
<sequence length="266" mass="29644">MTGTRRRVNPTGDGNVEKPKGAKETGGGDAFVKRGFGSSNGEGRSKMVLRRVYSNVSTECVETRKIFSNWKVLLMVPAAWSNNFFYPYQFNDVNGARGFNSVFYWGAQMLSSVGIGYLLNFSFERRRLRYNSNALPEKSCVLSFENFTSVPIFDGQGFCSEQGDKATNKCSWTSHACYDSDKAINKCSKVEARVAGKDVLIRVTCEMQRNVVQNVMSKLEAHNLSVGSELGAHNNKLSKAVKDDWGECIYKAEEPIIDQVCSISKK</sequence>
<reference evidence="3 4" key="1">
    <citation type="journal article" date="2023" name="Life. Sci Alliance">
        <title>Evolutionary insights into 3D genome organization and epigenetic landscape of Vigna mungo.</title>
        <authorList>
            <person name="Junaid A."/>
            <person name="Singh B."/>
            <person name="Bhatia S."/>
        </authorList>
    </citation>
    <scope>NUCLEOTIDE SEQUENCE [LARGE SCALE GENOMIC DNA]</scope>
    <source>
        <strain evidence="3">Urdbean</strain>
    </source>
</reference>
<dbReference type="AlphaFoldDB" id="A0AAQ3N9K6"/>
<keyword evidence="4" id="KW-1185">Reference proteome</keyword>
<gene>
    <name evidence="3" type="ORF">V8G54_018152</name>
</gene>
<evidence type="ECO:0000256" key="2">
    <source>
        <dbReference type="SAM" id="Phobius"/>
    </source>
</evidence>
<name>A0AAQ3N9K6_VIGMU</name>